<sequence length="1094" mass="123101">MKRKALLPLFTVDHKHIKEYYRIMKISLFILFACVFQMVAVNSEAQNTIIKLETDVLSIGQLISQIEKQTDYLVVFRNREVDTERAITVHKKSGKIISYLDEAFKGTDISYELDNKYILLLKNKSTDKSELINQQTRKITGTVTDSNGEPIIGANVVIKGTTTGTVTDFNGKYTLEVPQSAVLQISYIGYLTKEFAINNNKSADISLIEDMQSIDEVVVVGYGTQKKGEVASSISTIKSDNFVKTPTTDAAQLIKGQVPGLSIIMPDANPTSTSQISLRGITTLKASASPLVLIDGIPGDLNSVSPDDIEQIDVLKDGSAAAIYGTRGTNGVILITTKNANGEMPTEVDVNAYISTQQITKTLPFMNAEEYRQRVKEGWPGGQDDGASVDWLDEITRTPLTQIYNINLRGGSRTTNYVASFEYRGLNGLIKRTNNQMFYPRIEVTHRMFNNKLKLNASLSGYKQTYFSGSDGGSYNSEVYRNALIYNPTTPVYDKEGNYSESSKNEYYNPVSLLNEVEGENQATNLKMFANVTYSPIEGLDIKYLFSSNTYNQTRGYYETQKHKSSWRDGKNGYASRGATRSTEDLSELTAQWRKTLWEDHSFTLLAGYSWQKTNYQNFYMQNFNFPSDDYTYNNMGTGQALKDGRGTEYSEANESKLIGYFGRLNYSYKGKYMFAASIRHEGSTKFGADHKWGNFPSVSAAWNIKGENFLMDIDALSILKLRAGYGVTGTVPTDPYMSLNTLNFGTYVYYNNEWIKTIRPDSNANPDLRWEKKKEINVGLDFGFWNDRITGNIDYYNRKTEDLLWDYDVPSPPYLFSNMVANAGSMRNQGIEVGVTVIPVQTKDFQWTTSMNYSTNKNELLSLSNDQFISSGYSDQGSTGEPLQTTTHRIQEGQPIGNFWGYKSIDIDENGHWIIEGADGNPKSISEQQPTDKQIIGNGLPKHYLNWNNSLSWRNFDFNVTMRGAFGFDILNMPRLQYEAPVMLARGNVLSAAFDKKFGKVPLAADQELQYVSYYIEKGNYWKIDNVTLGYTFKFNSWIKNLRLYGTISNLATITGYSGIDPEVSISGLNPGVDNKNRYPSTRTYTLGVSVKF</sequence>
<protein>
    <submittedName>
        <fullName evidence="12">SusC/RagA family TonB-linked outer membrane protein</fullName>
    </submittedName>
</protein>
<dbReference type="InterPro" id="IPR000531">
    <property type="entry name" value="Beta-barrel_TonB"/>
</dbReference>
<dbReference type="NCBIfam" id="TIGR04056">
    <property type="entry name" value="OMP_RagA_SusC"/>
    <property type="match status" value="1"/>
</dbReference>
<dbReference type="PATRIC" id="fig|1203610.3.peg.1870"/>
<evidence type="ECO:0000256" key="8">
    <source>
        <dbReference type="PROSITE-ProRule" id="PRU01360"/>
    </source>
</evidence>
<dbReference type="InterPro" id="IPR012910">
    <property type="entry name" value="Plug_dom"/>
</dbReference>
<dbReference type="InterPro" id="IPR023997">
    <property type="entry name" value="TonB-dep_OMP_SusC/RagA_CS"/>
</dbReference>
<organism evidence="12 13">
    <name type="scientific">Parabacteroides gordonii MS-1 = DSM 23371</name>
    <dbReference type="NCBI Taxonomy" id="1203610"/>
    <lineage>
        <taxon>Bacteria</taxon>
        <taxon>Pseudomonadati</taxon>
        <taxon>Bacteroidota</taxon>
        <taxon>Bacteroidia</taxon>
        <taxon>Bacteroidales</taxon>
        <taxon>Tannerellaceae</taxon>
        <taxon>Parabacteroides</taxon>
    </lineage>
</organism>
<evidence type="ECO:0000256" key="7">
    <source>
        <dbReference type="ARBA" id="ARBA00023237"/>
    </source>
</evidence>
<dbReference type="Proteomes" id="UP000033035">
    <property type="component" value="Unassembled WGS sequence"/>
</dbReference>
<comment type="caution">
    <text evidence="12">The sequence shown here is derived from an EMBL/GenBank/DDBJ whole genome shotgun (WGS) entry which is preliminary data.</text>
</comment>
<evidence type="ECO:0000259" key="11">
    <source>
        <dbReference type="Pfam" id="PF07715"/>
    </source>
</evidence>
<evidence type="ECO:0000256" key="9">
    <source>
        <dbReference type="RuleBase" id="RU003357"/>
    </source>
</evidence>
<dbReference type="SUPFAM" id="SSF49464">
    <property type="entry name" value="Carboxypeptidase regulatory domain-like"/>
    <property type="match status" value="1"/>
</dbReference>
<evidence type="ECO:0000256" key="2">
    <source>
        <dbReference type="ARBA" id="ARBA00022448"/>
    </source>
</evidence>
<dbReference type="Pfam" id="PF00593">
    <property type="entry name" value="TonB_dep_Rec_b-barrel"/>
    <property type="match status" value="1"/>
</dbReference>
<dbReference type="Gene3D" id="2.40.170.20">
    <property type="entry name" value="TonB-dependent receptor, beta-barrel domain"/>
    <property type="match status" value="1"/>
</dbReference>
<name>A0A0F5JJN8_9BACT</name>
<dbReference type="PROSITE" id="PS52016">
    <property type="entry name" value="TONB_DEPENDENT_REC_3"/>
    <property type="match status" value="1"/>
</dbReference>
<keyword evidence="2 8" id="KW-0813">Transport</keyword>
<dbReference type="Pfam" id="PF13715">
    <property type="entry name" value="CarbopepD_reg_2"/>
    <property type="match status" value="1"/>
</dbReference>
<dbReference type="Gene3D" id="2.60.40.1120">
    <property type="entry name" value="Carboxypeptidase-like, regulatory domain"/>
    <property type="match status" value="1"/>
</dbReference>
<dbReference type="SUPFAM" id="SSF56935">
    <property type="entry name" value="Porins"/>
    <property type="match status" value="1"/>
</dbReference>
<reference evidence="12 13" key="1">
    <citation type="submission" date="2013-04" db="EMBL/GenBank/DDBJ databases">
        <title>The Genome Sequence of Parabacteroides gordonii DSM 23371.</title>
        <authorList>
            <consortium name="The Broad Institute Genomics Platform"/>
            <person name="Earl A."/>
            <person name="Ward D."/>
            <person name="Feldgarden M."/>
            <person name="Gevers D."/>
            <person name="Martens E."/>
            <person name="Sakamoto M."/>
            <person name="Benno Y."/>
            <person name="Suzuki N."/>
            <person name="Matsunaga N."/>
            <person name="Koshihara K."/>
            <person name="Seki M."/>
            <person name="Komiya H."/>
            <person name="Walker B."/>
            <person name="Young S."/>
            <person name="Zeng Q."/>
            <person name="Gargeya S."/>
            <person name="Fitzgerald M."/>
            <person name="Haas B."/>
            <person name="Abouelleil A."/>
            <person name="Allen A.W."/>
            <person name="Alvarado L."/>
            <person name="Arachchi H.M."/>
            <person name="Berlin A.M."/>
            <person name="Chapman S.B."/>
            <person name="Gainer-Dewar J."/>
            <person name="Goldberg J."/>
            <person name="Griggs A."/>
            <person name="Gujja S."/>
            <person name="Hansen M."/>
            <person name="Howarth C."/>
            <person name="Imamovic A."/>
            <person name="Ireland A."/>
            <person name="Larimer J."/>
            <person name="McCowan C."/>
            <person name="Murphy C."/>
            <person name="Pearson M."/>
            <person name="Poon T.W."/>
            <person name="Priest M."/>
            <person name="Roberts A."/>
            <person name="Saif S."/>
            <person name="Shea T."/>
            <person name="Sisk P."/>
            <person name="Sykes S."/>
            <person name="Wortman J."/>
            <person name="Nusbaum C."/>
            <person name="Birren B."/>
        </authorList>
    </citation>
    <scope>NUCLEOTIDE SEQUENCE [LARGE SCALE GENOMIC DNA]</scope>
    <source>
        <strain evidence="12 13">MS-1</strain>
    </source>
</reference>
<evidence type="ECO:0000256" key="1">
    <source>
        <dbReference type="ARBA" id="ARBA00004571"/>
    </source>
</evidence>
<dbReference type="InterPro" id="IPR039426">
    <property type="entry name" value="TonB-dep_rcpt-like"/>
</dbReference>
<keyword evidence="6 8" id="KW-0472">Membrane</keyword>
<dbReference type="EMBL" id="AQHW01000011">
    <property type="protein sequence ID" value="KKB58011.1"/>
    <property type="molecule type" value="Genomic_DNA"/>
</dbReference>
<comment type="similarity">
    <text evidence="8 9">Belongs to the TonB-dependent receptor family.</text>
</comment>
<dbReference type="NCBIfam" id="TIGR04057">
    <property type="entry name" value="SusC_RagA_signa"/>
    <property type="match status" value="1"/>
</dbReference>
<keyword evidence="13" id="KW-1185">Reference proteome</keyword>
<evidence type="ECO:0000256" key="4">
    <source>
        <dbReference type="ARBA" id="ARBA00022692"/>
    </source>
</evidence>
<keyword evidence="3 8" id="KW-1134">Transmembrane beta strand</keyword>
<dbReference type="STRING" id="1203610.HMPREF1536_01820"/>
<dbReference type="GO" id="GO:0009279">
    <property type="term" value="C:cell outer membrane"/>
    <property type="evidence" value="ECO:0007669"/>
    <property type="project" value="UniProtKB-SubCell"/>
</dbReference>
<evidence type="ECO:0000256" key="5">
    <source>
        <dbReference type="ARBA" id="ARBA00023077"/>
    </source>
</evidence>
<dbReference type="InterPro" id="IPR008969">
    <property type="entry name" value="CarboxyPept-like_regulatory"/>
</dbReference>
<evidence type="ECO:0000313" key="13">
    <source>
        <dbReference type="Proteomes" id="UP000033035"/>
    </source>
</evidence>
<gene>
    <name evidence="12" type="ORF">HMPREF1536_01820</name>
</gene>
<dbReference type="InterPro" id="IPR036942">
    <property type="entry name" value="Beta-barrel_TonB_sf"/>
</dbReference>
<proteinExistence type="inferred from homology"/>
<keyword evidence="5 9" id="KW-0798">TonB box</keyword>
<comment type="subcellular location">
    <subcellularLocation>
        <location evidence="1 8">Cell outer membrane</location>
        <topology evidence="1 8">Multi-pass membrane protein</topology>
    </subcellularLocation>
</comment>
<dbReference type="InterPro" id="IPR023996">
    <property type="entry name" value="TonB-dep_OMP_SusC/RagA"/>
</dbReference>
<feature type="domain" description="TonB-dependent receptor plug" evidence="11">
    <location>
        <begin position="227"/>
        <end position="332"/>
    </location>
</feature>
<dbReference type="AlphaFoldDB" id="A0A0F5JJN8"/>
<evidence type="ECO:0000256" key="6">
    <source>
        <dbReference type="ARBA" id="ARBA00023136"/>
    </source>
</evidence>
<dbReference type="FunFam" id="2.170.130.10:FF:000003">
    <property type="entry name" value="SusC/RagA family TonB-linked outer membrane protein"/>
    <property type="match status" value="1"/>
</dbReference>
<keyword evidence="4 8" id="KW-0812">Transmembrane</keyword>
<dbReference type="FunFam" id="2.60.40.1120:FF:000003">
    <property type="entry name" value="Outer membrane protein Omp121"/>
    <property type="match status" value="1"/>
</dbReference>
<evidence type="ECO:0000313" key="12">
    <source>
        <dbReference type="EMBL" id="KKB58011.1"/>
    </source>
</evidence>
<feature type="domain" description="TonB-dependent receptor-like beta-barrel" evidence="10">
    <location>
        <begin position="471"/>
        <end position="1052"/>
    </location>
</feature>
<dbReference type="Gene3D" id="2.170.130.10">
    <property type="entry name" value="TonB-dependent receptor, plug domain"/>
    <property type="match status" value="1"/>
</dbReference>
<dbReference type="InterPro" id="IPR037066">
    <property type="entry name" value="Plug_dom_sf"/>
</dbReference>
<evidence type="ECO:0000259" key="10">
    <source>
        <dbReference type="Pfam" id="PF00593"/>
    </source>
</evidence>
<dbReference type="HOGENOM" id="CLU_004317_0_2_10"/>
<dbReference type="Pfam" id="PF07715">
    <property type="entry name" value="Plug"/>
    <property type="match status" value="1"/>
</dbReference>
<evidence type="ECO:0000256" key="3">
    <source>
        <dbReference type="ARBA" id="ARBA00022452"/>
    </source>
</evidence>
<accession>A0A0F5JJN8</accession>
<keyword evidence="7 8" id="KW-0998">Cell outer membrane</keyword>